<dbReference type="OrthoDB" id="1612711at2759"/>
<dbReference type="Gene3D" id="3.90.640.10">
    <property type="entry name" value="Actin, Chain A, domain 4"/>
    <property type="match status" value="1"/>
</dbReference>
<dbReference type="InterPro" id="IPR013126">
    <property type="entry name" value="Hsp_70_fam"/>
</dbReference>
<evidence type="ECO:0000256" key="3">
    <source>
        <dbReference type="ARBA" id="ARBA00022840"/>
    </source>
</evidence>
<dbReference type="FunFam" id="3.90.640.10:FF:000002">
    <property type="entry name" value="Heat shock 70 kDa"/>
    <property type="match status" value="1"/>
</dbReference>
<evidence type="ECO:0000256" key="1">
    <source>
        <dbReference type="ARBA" id="ARBA00004319"/>
    </source>
</evidence>
<dbReference type="PANTHER" id="PTHR19375">
    <property type="entry name" value="HEAT SHOCK PROTEIN 70KDA"/>
    <property type="match status" value="1"/>
</dbReference>
<protein>
    <recommendedName>
        <fullName evidence="7">Heat shock protein 70 family, peptide-binding domain protein</fullName>
    </recommendedName>
</protein>
<dbReference type="InterPro" id="IPR018181">
    <property type="entry name" value="Heat_shock_70_CS"/>
</dbReference>
<dbReference type="EMBL" id="SZYD01000001">
    <property type="protein sequence ID" value="KAD7477529.1"/>
    <property type="molecule type" value="Genomic_DNA"/>
</dbReference>
<dbReference type="CDD" id="cd24028">
    <property type="entry name" value="ASKHA_NBD_HSP70_HSPA1-like"/>
    <property type="match status" value="1"/>
</dbReference>
<organism evidence="5 6">
    <name type="scientific">Mikania micrantha</name>
    <name type="common">bitter vine</name>
    <dbReference type="NCBI Taxonomy" id="192012"/>
    <lineage>
        <taxon>Eukaryota</taxon>
        <taxon>Viridiplantae</taxon>
        <taxon>Streptophyta</taxon>
        <taxon>Embryophyta</taxon>
        <taxon>Tracheophyta</taxon>
        <taxon>Spermatophyta</taxon>
        <taxon>Magnoliopsida</taxon>
        <taxon>eudicotyledons</taxon>
        <taxon>Gunneridae</taxon>
        <taxon>Pentapetalae</taxon>
        <taxon>asterids</taxon>
        <taxon>campanulids</taxon>
        <taxon>Asterales</taxon>
        <taxon>Asteraceae</taxon>
        <taxon>Asteroideae</taxon>
        <taxon>Heliantheae alliance</taxon>
        <taxon>Eupatorieae</taxon>
        <taxon>Mikania</taxon>
    </lineage>
</organism>
<dbReference type="GO" id="GO:0140662">
    <property type="term" value="F:ATP-dependent protein folding chaperone"/>
    <property type="evidence" value="ECO:0007669"/>
    <property type="project" value="InterPro"/>
</dbReference>
<dbReference type="AlphaFoldDB" id="A0A5N6PYT3"/>
<gene>
    <name evidence="5" type="ORF">E3N88_00665</name>
</gene>
<dbReference type="GO" id="GO:0005524">
    <property type="term" value="F:ATP binding"/>
    <property type="evidence" value="ECO:0007669"/>
    <property type="project" value="UniProtKB-KW"/>
</dbReference>
<dbReference type="InterPro" id="IPR029047">
    <property type="entry name" value="HSP70_peptide-bd_sf"/>
</dbReference>
<reference evidence="5 6" key="1">
    <citation type="submission" date="2019-05" db="EMBL/GenBank/DDBJ databases">
        <title>Mikania micrantha, genome provides insights into the molecular mechanism of rapid growth.</title>
        <authorList>
            <person name="Liu B."/>
        </authorList>
    </citation>
    <scope>NUCLEOTIDE SEQUENCE [LARGE SCALE GENOMIC DNA]</scope>
    <source>
        <strain evidence="5">NLD-2019</strain>
        <tissue evidence="5">Leaf</tissue>
    </source>
</reference>
<dbReference type="Gene3D" id="3.30.420.40">
    <property type="match status" value="2"/>
</dbReference>
<dbReference type="Gene3D" id="3.30.30.30">
    <property type="match status" value="1"/>
</dbReference>
<dbReference type="Gene3D" id="2.60.34.10">
    <property type="entry name" value="Substrate Binding Domain Of DNAk, Chain A, domain 1"/>
    <property type="match status" value="1"/>
</dbReference>
<evidence type="ECO:0008006" key="7">
    <source>
        <dbReference type="Google" id="ProtNLM"/>
    </source>
</evidence>
<sequence>MTKGVEGAAVGIDLGTTYSCVAAWFDQHNRVEIIPNQQGNKITPSCVAWDGVEMLVGEAAKNQIARNPKNTVFDVKRLMGARFNDGVVQKDIASRPFKVIQGSGEKPVIVFEHESQEKKFSPEEISSMILRNLKESAEAFLGTTVTDAVITVPAYFNDRQRQATMDAGLLAGLNVMRLINEPTSAAIAYGLDKSSVVNCPEEKNVLIFDLGGGTFDVSLLKITKAGTITVKAVGGDTHLGGETFDQLMVNHCVEVFKKKENKNLSENARAMMRLKIACEKAKRDLSSTIQTPIEIDFLYEGIDFSTKFSRAKFEEINAGFFKMCIKHVENCLKDGNMHKKDVDDVVIVGGSTRIPKVQQMLMEFFDGKQLCKSINADEAVAYGAAVLAANLSGHHENKKVNDLVLLDVTPLSLGIRVNEDFDMNVVIPRNTPIPTIKKGVYCTSKDNQVSVPFDVYQGESKYTKENIFIDNLTLHGVPPAPKRKQSFNVCFNMDANGILNVSAEVISTGNKRSITIAKSGDVSKDDIEKMLKKMKQ</sequence>
<dbReference type="GO" id="GO:0005788">
    <property type="term" value="C:endoplasmic reticulum lumen"/>
    <property type="evidence" value="ECO:0007669"/>
    <property type="project" value="UniProtKB-SubCell"/>
</dbReference>
<keyword evidence="2 4" id="KW-0547">Nucleotide-binding</keyword>
<dbReference type="Proteomes" id="UP000326396">
    <property type="component" value="Linkage Group LG1"/>
</dbReference>
<dbReference type="InterPro" id="IPR043129">
    <property type="entry name" value="ATPase_NBD"/>
</dbReference>
<dbReference type="PRINTS" id="PR00301">
    <property type="entry name" value="HEATSHOCK70"/>
</dbReference>
<proteinExistence type="inferred from homology"/>
<dbReference type="SUPFAM" id="SSF100920">
    <property type="entry name" value="Heat shock protein 70kD (HSP70), peptide-binding domain"/>
    <property type="match status" value="1"/>
</dbReference>
<evidence type="ECO:0000256" key="4">
    <source>
        <dbReference type="RuleBase" id="RU003322"/>
    </source>
</evidence>
<dbReference type="Pfam" id="PF00012">
    <property type="entry name" value="HSP70"/>
    <property type="match status" value="1"/>
</dbReference>
<dbReference type="FunFam" id="3.30.420.40:FF:000004">
    <property type="entry name" value="Molecular chaperone DnaK"/>
    <property type="match status" value="1"/>
</dbReference>
<dbReference type="PROSITE" id="PS00329">
    <property type="entry name" value="HSP70_2"/>
    <property type="match status" value="1"/>
</dbReference>
<dbReference type="PROSITE" id="PS00297">
    <property type="entry name" value="HSP70_1"/>
    <property type="match status" value="1"/>
</dbReference>
<evidence type="ECO:0000313" key="6">
    <source>
        <dbReference type="Proteomes" id="UP000326396"/>
    </source>
</evidence>
<accession>A0A5N6PYT3</accession>
<evidence type="ECO:0000256" key="2">
    <source>
        <dbReference type="ARBA" id="ARBA00022741"/>
    </source>
</evidence>
<comment type="subcellular location">
    <subcellularLocation>
        <location evidence="1">Endoplasmic reticulum lumen</location>
    </subcellularLocation>
</comment>
<dbReference type="FunFam" id="3.30.30.30:FF:000005">
    <property type="entry name" value="Heat shock protein ssb1"/>
    <property type="match status" value="1"/>
</dbReference>
<comment type="caution">
    <text evidence="5">The sequence shown here is derived from an EMBL/GenBank/DDBJ whole genome shotgun (WGS) entry which is preliminary data.</text>
</comment>
<keyword evidence="3 4" id="KW-0067">ATP-binding</keyword>
<evidence type="ECO:0000313" key="5">
    <source>
        <dbReference type="EMBL" id="KAD7477529.1"/>
    </source>
</evidence>
<comment type="similarity">
    <text evidence="4">Belongs to the heat shock protein 70 family.</text>
</comment>
<dbReference type="SUPFAM" id="SSF53067">
    <property type="entry name" value="Actin-like ATPase domain"/>
    <property type="match status" value="2"/>
</dbReference>
<keyword evidence="6" id="KW-1185">Reference proteome</keyword>
<dbReference type="PROSITE" id="PS01036">
    <property type="entry name" value="HSP70_3"/>
    <property type="match status" value="1"/>
</dbReference>
<name>A0A5N6PYT3_9ASTR</name>